<comment type="caution">
    <text evidence="3">The sequence shown here is derived from an EMBL/GenBank/DDBJ whole genome shotgun (WGS) entry which is preliminary data.</text>
</comment>
<proteinExistence type="inferred from homology"/>
<dbReference type="EMBL" id="BAAARE010000001">
    <property type="protein sequence ID" value="GAA2467823.1"/>
    <property type="molecule type" value="Genomic_DNA"/>
</dbReference>
<dbReference type="PANTHER" id="PTHR36512">
    <property type="entry name" value="D-AMINOPEPTIDASE"/>
    <property type="match status" value="1"/>
</dbReference>
<dbReference type="Proteomes" id="UP001500730">
    <property type="component" value="Unassembled WGS sequence"/>
</dbReference>
<reference evidence="3 4" key="1">
    <citation type="journal article" date="2019" name="Int. J. Syst. Evol. Microbiol.">
        <title>The Global Catalogue of Microorganisms (GCM) 10K type strain sequencing project: providing services to taxonomists for standard genome sequencing and annotation.</title>
        <authorList>
            <consortium name="The Broad Institute Genomics Platform"/>
            <consortium name="The Broad Institute Genome Sequencing Center for Infectious Disease"/>
            <person name="Wu L."/>
            <person name="Ma J."/>
        </authorList>
    </citation>
    <scope>NUCLEOTIDE SEQUENCE [LARGE SCALE GENOMIC DNA]</scope>
    <source>
        <strain evidence="3 4">JCM 16259</strain>
    </source>
</reference>
<name>A0ABN3KNE4_9MICO</name>
<comment type="similarity">
    <text evidence="1">Belongs to the peptidase S58 family.</text>
</comment>
<dbReference type="CDD" id="cd02252">
    <property type="entry name" value="nylC_like"/>
    <property type="match status" value="1"/>
</dbReference>
<protein>
    <submittedName>
        <fullName evidence="3">P1 family peptidase</fullName>
    </submittedName>
</protein>
<feature type="region of interest" description="Disordered" evidence="2">
    <location>
        <begin position="173"/>
        <end position="195"/>
    </location>
</feature>
<dbReference type="SUPFAM" id="SSF56266">
    <property type="entry name" value="DmpA/ArgJ-like"/>
    <property type="match status" value="1"/>
</dbReference>
<organism evidence="3 4">
    <name type="scientific">Terrabacter carboxydivorans</name>
    <dbReference type="NCBI Taxonomy" id="619730"/>
    <lineage>
        <taxon>Bacteria</taxon>
        <taxon>Bacillati</taxon>
        <taxon>Actinomycetota</taxon>
        <taxon>Actinomycetes</taxon>
        <taxon>Micrococcales</taxon>
        <taxon>Intrasporangiaceae</taxon>
        <taxon>Terrabacter</taxon>
    </lineage>
</organism>
<accession>A0ABN3KNE4</accession>
<dbReference type="PANTHER" id="PTHR36512:SF3">
    <property type="entry name" value="BLR5678 PROTEIN"/>
    <property type="match status" value="1"/>
</dbReference>
<sequence length="305" mass="30249">MDVRGGGPGTRETDLLDPRNLVDRVHAVVLGGGSAFGLAAADGVMDGLLDDGIGWPMGEPGRVVPIVPAAILFDLGRGGTWGHRPRAEDGRAAYASASTDAVEQGCVGAGTGAKVGGFKGGIGSASVVLASGTTVAALVVVNAVGSAVDPTTGLPYAVGLGLGDELAHVSAPSADELAESHARAEAQPESAGRPGLATTIGVIATDATLTKAQCQKASGVGHDGLARALKPVHTLFDGDTLFTLATGDRPAPDPVEQTLLMEAGADCVARAVVHALLAATSVDRSAAGGVALRSWSDAFPSAIRG</sequence>
<evidence type="ECO:0000256" key="2">
    <source>
        <dbReference type="SAM" id="MobiDB-lite"/>
    </source>
</evidence>
<dbReference type="Gene3D" id="3.60.70.12">
    <property type="entry name" value="L-amino peptidase D-ALA esterase/amidase"/>
    <property type="match status" value="1"/>
</dbReference>
<evidence type="ECO:0000256" key="1">
    <source>
        <dbReference type="ARBA" id="ARBA00007068"/>
    </source>
</evidence>
<keyword evidence="4" id="KW-1185">Reference proteome</keyword>
<gene>
    <name evidence="3" type="ORF">GCM10009858_01280</name>
</gene>
<dbReference type="InterPro" id="IPR005321">
    <property type="entry name" value="Peptidase_S58_DmpA"/>
</dbReference>
<evidence type="ECO:0000313" key="4">
    <source>
        <dbReference type="Proteomes" id="UP001500730"/>
    </source>
</evidence>
<dbReference type="Pfam" id="PF03576">
    <property type="entry name" value="Peptidase_S58"/>
    <property type="match status" value="1"/>
</dbReference>
<dbReference type="InterPro" id="IPR016117">
    <property type="entry name" value="ArgJ-like_dom_sf"/>
</dbReference>
<evidence type="ECO:0000313" key="3">
    <source>
        <dbReference type="EMBL" id="GAA2467823.1"/>
    </source>
</evidence>